<dbReference type="Pfam" id="PF03676">
    <property type="entry name" value="PHAF1"/>
    <property type="match status" value="2"/>
</dbReference>
<feature type="region of interest" description="Disordered" evidence="2">
    <location>
        <begin position="282"/>
        <end position="330"/>
    </location>
</feature>
<dbReference type="PANTHER" id="PTHR13465">
    <property type="entry name" value="UPF0183 PROTEIN"/>
    <property type="match status" value="1"/>
</dbReference>
<evidence type="ECO:0000256" key="1">
    <source>
        <dbReference type="ARBA" id="ARBA00024339"/>
    </source>
</evidence>
<proteinExistence type="inferred from homology"/>
<evidence type="ECO:0000313" key="3">
    <source>
        <dbReference type="EMBL" id="KAK8237785.1"/>
    </source>
</evidence>
<dbReference type="Proteomes" id="UP001492380">
    <property type="component" value="Unassembled WGS sequence"/>
</dbReference>
<feature type="compositionally biased region" description="Polar residues" evidence="2">
    <location>
        <begin position="282"/>
        <end position="293"/>
    </location>
</feature>
<dbReference type="InterPro" id="IPR005373">
    <property type="entry name" value="PHAF1"/>
</dbReference>
<organism evidence="3 4">
    <name type="scientific">Phyllosticta capitalensis</name>
    <dbReference type="NCBI Taxonomy" id="121624"/>
    <lineage>
        <taxon>Eukaryota</taxon>
        <taxon>Fungi</taxon>
        <taxon>Dikarya</taxon>
        <taxon>Ascomycota</taxon>
        <taxon>Pezizomycotina</taxon>
        <taxon>Dothideomycetes</taxon>
        <taxon>Dothideomycetes incertae sedis</taxon>
        <taxon>Botryosphaeriales</taxon>
        <taxon>Phyllostictaceae</taxon>
        <taxon>Phyllosticta</taxon>
    </lineage>
</organism>
<comment type="similarity">
    <text evidence="1">Belongs to the PHAF1 family.</text>
</comment>
<reference evidence="3 4" key="1">
    <citation type="submission" date="2024-04" db="EMBL/GenBank/DDBJ databases">
        <title>Phyllosticta paracitricarpa is synonymous to the EU quarantine fungus P. citricarpa based on phylogenomic analyses.</title>
        <authorList>
            <consortium name="Lawrence Berkeley National Laboratory"/>
            <person name="Van Ingen-Buijs V.A."/>
            <person name="Van Westerhoven A.C."/>
            <person name="Haridas S."/>
            <person name="Skiadas P."/>
            <person name="Martin F."/>
            <person name="Groenewald J.Z."/>
            <person name="Crous P.W."/>
            <person name="Seidl M.F."/>
        </authorList>
    </citation>
    <scope>NUCLEOTIDE SEQUENCE [LARGE SCALE GENOMIC DNA]</scope>
    <source>
        <strain evidence="3 4">CBS 123374</strain>
    </source>
</reference>
<gene>
    <name evidence="3" type="ORF">HDK90DRAFT_204248</name>
</gene>
<comment type="caution">
    <text evidence="3">The sequence shown here is derived from an EMBL/GenBank/DDBJ whole genome shotgun (WGS) entry which is preliminary data.</text>
</comment>
<name>A0ABR1YS21_9PEZI</name>
<dbReference type="EMBL" id="JBBWRZ010000004">
    <property type="protein sequence ID" value="KAK8237785.1"/>
    <property type="molecule type" value="Genomic_DNA"/>
</dbReference>
<dbReference type="InterPro" id="IPR039156">
    <property type="entry name" value="PHAF1/BROMI"/>
</dbReference>
<sequence>MTSPPPSTAILPGRSLGFMVLGASLHDILTRVKAQPSLYPKIHLTFDPKYPVRIPVVLSLPENGLRLRFDGPDQRLRLIEVTDFGKTRLSYKNIEVVKIGELGGGLGVRAGPTGPRFRHVYDRLLGPTYAGEYIPPAEDDVKGVGTYVLSYPGIAFNFPLQASEWSPDKDFVSLLSSHATAPATSMAIFHGESWPKARGTLFTQAPVNPRSLELAGKANVADEVELVKIYGEGRIELIRRSSPPFWINLSETTPQDLVTELGPPDAIYRKNDNRLAIHGRKQSLNGLASSQASMPYADGESSENDENMSYTGSEREESEGSEDDKTYLDANDASPEHFYNYFNHGFDILISTPTTISAPSPTSPHQPRDVPADWPPSENNLVATKVIFHGNVPGSYPFNRHRRSRWALEHVPTELYKEPLTSEMPFADCKGRLVEAFKSYCNTDEEERSMQRGMVLNRGWGDSPGSSCELLGGFEEATASPVQARKKGSVGAGGAGGGVSVTGADAGSAAMDNSFGISEIYGFPGLIFEVLKNDAVSTLTVV</sequence>
<protein>
    <submittedName>
        <fullName evidence="3">Uncharacterized protein</fullName>
    </submittedName>
</protein>
<accession>A0ABR1YS21</accession>
<dbReference type="PANTHER" id="PTHR13465:SF2">
    <property type="entry name" value="PHAGOSOME ASSEMBLY FACTOR 1"/>
    <property type="match status" value="1"/>
</dbReference>
<evidence type="ECO:0000256" key="2">
    <source>
        <dbReference type="SAM" id="MobiDB-lite"/>
    </source>
</evidence>
<evidence type="ECO:0000313" key="4">
    <source>
        <dbReference type="Proteomes" id="UP001492380"/>
    </source>
</evidence>
<keyword evidence="4" id="KW-1185">Reference proteome</keyword>